<dbReference type="EMBL" id="PXOH01000023">
    <property type="protein sequence ID" value="PSF35041.1"/>
    <property type="molecule type" value="Genomic_DNA"/>
</dbReference>
<proteinExistence type="inferred from homology"/>
<reference evidence="4 5" key="2">
    <citation type="submission" date="2018-03" db="EMBL/GenBank/DDBJ databases">
        <authorList>
            <person name="Keele B.F."/>
        </authorList>
    </citation>
    <scope>NUCLEOTIDE SEQUENCE [LARGE SCALE GENOMIC DNA]</scope>
    <source>
        <strain evidence="4 5">CCALA 016</strain>
    </source>
</reference>
<dbReference type="GO" id="GO:0005886">
    <property type="term" value="C:plasma membrane"/>
    <property type="evidence" value="ECO:0007669"/>
    <property type="project" value="UniProtKB-SubCell"/>
</dbReference>
<dbReference type="Proteomes" id="UP000239001">
    <property type="component" value="Unassembled WGS sequence"/>
</dbReference>
<comment type="caution">
    <text evidence="4">The sequence shown here is derived from an EMBL/GenBank/DDBJ whole genome shotgun (WGS) entry which is preliminary data.</text>
</comment>
<evidence type="ECO:0000313" key="5">
    <source>
        <dbReference type="Proteomes" id="UP000239001"/>
    </source>
</evidence>
<evidence type="ECO:0000256" key="2">
    <source>
        <dbReference type="PIRNR" id="PIRNR016661"/>
    </source>
</evidence>
<feature type="transmembrane region" description="Helical" evidence="3">
    <location>
        <begin position="61"/>
        <end position="81"/>
    </location>
</feature>
<feature type="transmembrane region" description="Helical" evidence="3">
    <location>
        <begin position="93"/>
        <end position="113"/>
    </location>
</feature>
<keyword evidence="2" id="KW-0813">Transport</keyword>
<name>A0A2T1LUA9_9CHRO</name>
<dbReference type="GO" id="GO:0015225">
    <property type="term" value="F:biotin transmembrane transporter activity"/>
    <property type="evidence" value="ECO:0007669"/>
    <property type="project" value="UniProtKB-UniRule"/>
</dbReference>
<feature type="transmembrane region" description="Helical" evidence="3">
    <location>
        <begin position="29"/>
        <end position="49"/>
    </location>
</feature>
<keyword evidence="2 3" id="KW-0472">Membrane</keyword>
<dbReference type="PANTHER" id="PTHR34295">
    <property type="entry name" value="BIOTIN TRANSPORTER BIOY"/>
    <property type="match status" value="1"/>
</dbReference>
<comment type="similarity">
    <text evidence="1 2">Belongs to the BioY family.</text>
</comment>
<dbReference type="Pfam" id="PF02632">
    <property type="entry name" value="BioY"/>
    <property type="match status" value="1"/>
</dbReference>
<sequence>MVNTNRTNKTNKPFKSRPPLVRLSIPNEFLWAFIGLILTIFSTFLDAFITNLPWTWLNQGVRSYSLGVTYQIGAVLLTGCMGGQNAGLLSQTAYVLLGLTWLPVFAQGGGWGYLLEPSFGYLLGFIPGGWLCGFLAFRRRTNLESLAFSAICGLVVIHLCGLLYLVGLSLFIPTVHQTIPISSLPMAIFNYSIIPFPGQLVIICAVALLSLILRRLLFY</sequence>
<organism evidence="4 5">
    <name type="scientific">Aphanothece hegewaldii CCALA 016</name>
    <dbReference type="NCBI Taxonomy" id="2107694"/>
    <lineage>
        <taxon>Bacteria</taxon>
        <taxon>Bacillati</taxon>
        <taxon>Cyanobacteriota</taxon>
        <taxon>Cyanophyceae</taxon>
        <taxon>Oscillatoriophycideae</taxon>
        <taxon>Chroococcales</taxon>
        <taxon>Aphanothecaceae</taxon>
        <taxon>Aphanothece</taxon>
    </lineage>
</organism>
<keyword evidence="5" id="KW-1185">Reference proteome</keyword>
<accession>A0A2T1LUA9</accession>
<feature type="transmembrane region" description="Helical" evidence="3">
    <location>
        <begin position="119"/>
        <end position="137"/>
    </location>
</feature>
<dbReference type="InterPro" id="IPR003784">
    <property type="entry name" value="BioY"/>
</dbReference>
<gene>
    <name evidence="4" type="ORF">C7H19_18030</name>
</gene>
<comment type="subcellular location">
    <subcellularLocation>
        <location evidence="2">Cell membrane</location>
        <topology evidence="2">Multi-pass membrane protein</topology>
    </subcellularLocation>
</comment>
<dbReference type="PIRSF" id="PIRSF016661">
    <property type="entry name" value="BioY"/>
    <property type="match status" value="1"/>
</dbReference>
<evidence type="ECO:0000256" key="1">
    <source>
        <dbReference type="ARBA" id="ARBA00010692"/>
    </source>
</evidence>
<dbReference type="OrthoDB" id="9803495at2"/>
<feature type="transmembrane region" description="Helical" evidence="3">
    <location>
        <begin position="146"/>
        <end position="172"/>
    </location>
</feature>
<protein>
    <recommendedName>
        <fullName evidence="2">Biotin transporter</fullName>
    </recommendedName>
</protein>
<keyword evidence="2" id="KW-1003">Cell membrane</keyword>
<keyword evidence="3" id="KW-1133">Transmembrane helix</keyword>
<dbReference type="AlphaFoldDB" id="A0A2T1LUA9"/>
<dbReference type="PANTHER" id="PTHR34295:SF1">
    <property type="entry name" value="BIOTIN TRANSPORTER BIOY"/>
    <property type="match status" value="1"/>
</dbReference>
<keyword evidence="3" id="KW-0812">Transmembrane</keyword>
<dbReference type="Gene3D" id="1.10.1760.20">
    <property type="match status" value="1"/>
</dbReference>
<feature type="transmembrane region" description="Helical" evidence="3">
    <location>
        <begin position="192"/>
        <end position="213"/>
    </location>
</feature>
<evidence type="ECO:0000256" key="3">
    <source>
        <dbReference type="SAM" id="Phobius"/>
    </source>
</evidence>
<evidence type="ECO:0000313" key="4">
    <source>
        <dbReference type="EMBL" id="PSF35041.1"/>
    </source>
</evidence>
<reference evidence="4 5" key="1">
    <citation type="submission" date="2018-03" db="EMBL/GenBank/DDBJ databases">
        <title>The ancient ancestry and fast evolution of plastids.</title>
        <authorList>
            <person name="Moore K.R."/>
            <person name="Magnabosco C."/>
            <person name="Momper L."/>
            <person name="Gold D.A."/>
            <person name="Bosak T."/>
            <person name="Fournier G.P."/>
        </authorList>
    </citation>
    <scope>NUCLEOTIDE SEQUENCE [LARGE SCALE GENOMIC DNA]</scope>
    <source>
        <strain evidence="4 5">CCALA 016</strain>
    </source>
</reference>